<accession>A0A2M8WNY9</accession>
<organism evidence="5 6">
    <name type="scientific">Yoonia maricola</name>
    <dbReference type="NCBI Taxonomy" id="420999"/>
    <lineage>
        <taxon>Bacteria</taxon>
        <taxon>Pseudomonadati</taxon>
        <taxon>Pseudomonadota</taxon>
        <taxon>Alphaproteobacteria</taxon>
        <taxon>Rhodobacterales</taxon>
        <taxon>Paracoccaceae</taxon>
        <taxon>Yoonia</taxon>
    </lineage>
</organism>
<keyword evidence="6" id="KW-1185">Reference proteome</keyword>
<evidence type="ECO:0000259" key="4">
    <source>
        <dbReference type="Pfam" id="PF03328"/>
    </source>
</evidence>
<dbReference type="InterPro" id="IPR050251">
    <property type="entry name" value="HpcH-HpaI_aldolase"/>
</dbReference>
<comment type="caution">
    <text evidence="5">The sequence shown here is derived from an EMBL/GenBank/DDBJ whole genome shotgun (WGS) entry which is preliminary data.</text>
</comment>
<dbReference type="OrthoDB" id="9802624at2"/>
<evidence type="ECO:0000256" key="3">
    <source>
        <dbReference type="ARBA" id="ARBA00023239"/>
    </source>
</evidence>
<evidence type="ECO:0000256" key="2">
    <source>
        <dbReference type="ARBA" id="ARBA00022723"/>
    </source>
</evidence>
<evidence type="ECO:0000313" key="6">
    <source>
        <dbReference type="Proteomes" id="UP000228531"/>
    </source>
</evidence>
<dbReference type="PANTHER" id="PTHR30502">
    <property type="entry name" value="2-KETO-3-DEOXY-L-RHAMNONATE ALDOLASE"/>
    <property type="match status" value="1"/>
</dbReference>
<dbReference type="GO" id="GO:0046872">
    <property type="term" value="F:metal ion binding"/>
    <property type="evidence" value="ECO:0007669"/>
    <property type="project" value="UniProtKB-KW"/>
</dbReference>
<dbReference type="RefSeq" id="WP_100367419.1">
    <property type="nucleotide sequence ID" value="NZ_PGTY01000001.1"/>
</dbReference>
<dbReference type="SUPFAM" id="SSF51621">
    <property type="entry name" value="Phosphoenolpyruvate/pyruvate domain"/>
    <property type="match status" value="1"/>
</dbReference>
<proteinExistence type="inferred from homology"/>
<dbReference type="Pfam" id="PF03328">
    <property type="entry name" value="HpcH_HpaI"/>
    <property type="match status" value="1"/>
</dbReference>
<dbReference type="InterPro" id="IPR040442">
    <property type="entry name" value="Pyrv_kinase-like_dom_sf"/>
</dbReference>
<comment type="similarity">
    <text evidence="1">Belongs to the HpcH/HpaI aldolase family.</text>
</comment>
<evidence type="ECO:0000256" key="1">
    <source>
        <dbReference type="ARBA" id="ARBA00005568"/>
    </source>
</evidence>
<evidence type="ECO:0000313" key="5">
    <source>
        <dbReference type="EMBL" id="PJI92621.1"/>
    </source>
</evidence>
<keyword evidence="3" id="KW-0456">Lyase</keyword>
<protein>
    <submittedName>
        <fullName evidence="5">4-hydroxy-2-oxoheptanedioate aldolase</fullName>
    </submittedName>
</protein>
<gene>
    <name evidence="5" type="ORF">BC777_1476</name>
</gene>
<sequence>MKMSANPFLAAIREGRPQIGLWVSMVSNYAAEVVASAGYDWLLVDMEHAPSDMGMVLGQLQAIAPHGSTAIVRPPWNDTVMVKRLLDIGAAGLLFPMVQSVEEAQAAVAACRYPPNGVRGVAGSLRANNFGRITDYYAKADAETAVIVQVETQSAVAQALEIGQVDGVDGIFFGPADIAADMGLLGQHMSEPVWDLILTAAHKLIDAGIPVGTLVTDPAFAQKLLADGFTFVACGTDTNLLAKGADALLAQMRAATGKETI</sequence>
<dbReference type="Proteomes" id="UP000228531">
    <property type="component" value="Unassembled WGS sequence"/>
</dbReference>
<dbReference type="PANTHER" id="PTHR30502:SF0">
    <property type="entry name" value="PHOSPHOENOLPYRUVATE CARBOXYLASE FAMILY PROTEIN"/>
    <property type="match status" value="1"/>
</dbReference>
<dbReference type="InterPro" id="IPR015813">
    <property type="entry name" value="Pyrv/PenolPyrv_kinase-like_dom"/>
</dbReference>
<reference evidence="5 6" key="1">
    <citation type="submission" date="2017-11" db="EMBL/GenBank/DDBJ databases">
        <title>Genomic Encyclopedia of Archaeal and Bacterial Type Strains, Phase II (KMG-II): From Individual Species to Whole Genera.</title>
        <authorList>
            <person name="Goeker M."/>
        </authorList>
    </citation>
    <scope>NUCLEOTIDE SEQUENCE [LARGE SCALE GENOMIC DNA]</scope>
    <source>
        <strain evidence="5 6">DSM 29128</strain>
    </source>
</reference>
<feature type="domain" description="HpcH/HpaI aldolase/citrate lyase" evidence="4">
    <location>
        <begin position="18"/>
        <end position="242"/>
    </location>
</feature>
<dbReference type="Gene3D" id="3.20.20.60">
    <property type="entry name" value="Phosphoenolpyruvate-binding domains"/>
    <property type="match status" value="1"/>
</dbReference>
<dbReference type="EMBL" id="PGTY01000001">
    <property type="protein sequence ID" value="PJI92621.1"/>
    <property type="molecule type" value="Genomic_DNA"/>
</dbReference>
<dbReference type="AlphaFoldDB" id="A0A2M8WNY9"/>
<dbReference type="InterPro" id="IPR005000">
    <property type="entry name" value="Aldolase/citrate-lyase_domain"/>
</dbReference>
<keyword evidence="2" id="KW-0479">Metal-binding</keyword>
<dbReference type="GO" id="GO:0005737">
    <property type="term" value="C:cytoplasm"/>
    <property type="evidence" value="ECO:0007669"/>
    <property type="project" value="TreeGrafter"/>
</dbReference>
<name>A0A2M8WNY9_9RHOB</name>
<dbReference type="GO" id="GO:0016832">
    <property type="term" value="F:aldehyde-lyase activity"/>
    <property type="evidence" value="ECO:0007669"/>
    <property type="project" value="TreeGrafter"/>
</dbReference>